<dbReference type="Pfam" id="PF02683">
    <property type="entry name" value="DsbD_TM"/>
    <property type="match status" value="1"/>
</dbReference>
<evidence type="ECO:0000256" key="13">
    <source>
        <dbReference type="ARBA" id="ARBA00023136"/>
    </source>
</evidence>
<dbReference type="Gene3D" id="3.40.30.10">
    <property type="entry name" value="Glutaredoxin"/>
    <property type="match status" value="1"/>
</dbReference>
<sequence>MKKSPSLLQLASLLLLLGLLSPLTYSEGLFDRSPFNNNALSSIEDSEFLPVEEAFQVQGYIEDGTAYLTFKVTPEHYLYKGRFRFRIEDAGITSSNPVIPPGKIKFDPFQQKDVEVFEHDVTVKLPLNQQTDLLSLAVTFQGCAEKGLCYPPHTINLALTPQRPAGSTPTTSSQPLNTATTSTQAVSSKTVIPATTSPISSNTTLEATYTELLSSGNWLWIILMFVIAGLGLSFTPCVFPMMPILSSIIVGEHQRGQLSQRQSITLSLCFVLGMAITYTIVGSLMGLLGADYNLQAQFQSPWLLIPFAILFVLLAFAMFGFYELQLPQFLRDRIDRVMSKQQGGSYLSAGVMGIFSSLLVSPCVSAPLIGILLFISQTGDATLGAVSLFSLSIGMGIPLLLIGAGGAKLLPKAGNWMDAVKSVFGVLLLGVAIWLLERLIPGPLTLMLWAALLICSAIYLGALNFTPKTQWRAFFQGLGIILLIYGSTLIIGAAQGNHDPLRPLATASGPIKSQRADFTTVTTTQQLTNVIAQASVQNKPVLVDIYADWCISCKVIERDVLTKPEVNTLLSQFMLVKADITDNTPDHSSLLKEYGLFGPPALLFFDQQGNELSSLRLQGDITAQSLKDRLTSVLN</sequence>
<keyword evidence="7" id="KW-0732">Signal</keyword>
<dbReference type="GO" id="GO:0017004">
    <property type="term" value="P:cytochrome complex assembly"/>
    <property type="evidence" value="ECO:0007669"/>
    <property type="project" value="UniProtKB-UniRule"/>
</dbReference>
<dbReference type="SUPFAM" id="SSF74863">
    <property type="entry name" value="Thiol:disulfide interchange protein DsbD, N-terminal domain (DsbD-alpha)"/>
    <property type="match status" value="1"/>
</dbReference>
<evidence type="ECO:0000256" key="14">
    <source>
        <dbReference type="ARBA" id="ARBA00023157"/>
    </source>
</evidence>
<dbReference type="SUPFAM" id="SSF52833">
    <property type="entry name" value="Thioredoxin-like"/>
    <property type="match status" value="1"/>
</dbReference>
<dbReference type="Proteomes" id="UP000257039">
    <property type="component" value="Unassembled WGS sequence"/>
</dbReference>
<feature type="transmembrane region" description="Helical" evidence="18">
    <location>
        <begin position="442"/>
        <end position="462"/>
    </location>
</feature>
<name>A0A4P9VHF0_9GAMM</name>
<evidence type="ECO:0000256" key="18">
    <source>
        <dbReference type="HAMAP-Rule" id="MF_00399"/>
    </source>
</evidence>
<evidence type="ECO:0000256" key="1">
    <source>
        <dbReference type="ARBA" id="ARBA00004429"/>
    </source>
</evidence>
<feature type="disulfide bond" description="Redox-active" evidence="18">
    <location>
        <begin position="143"/>
        <end position="149"/>
    </location>
</feature>
<evidence type="ECO:0000256" key="6">
    <source>
        <dbReference type="ARBA" id="ARBA00022692"/>
    </source>
</evidence>
<feature type="transmembrane region" description="Helical" evidence="18">
    <location>
        <begin position="474"/>
        <end position="494"/>
    </location>
</feature>
<dbReference type="Gene3D" id="2.60.40.1250">
    <property type="entry name" value="Thiol:disulfide interchange protein DsbD, N-terminal domain"/>
    <property type="match status" value="1"/>
</dbReference>
<dbReference type="InterPro" id="IPR028250">
    <property type="entry name" value="DsbDN"/>
</dbReference>
<dbReference type="GO" id="GO:0009055">
    <property type="term" value="F:electron transfer activity"/>
    <property type="evidence" value="ECO:0007669"/>
    <property type="project" value="UniProtKB-UniRule"/>
</dbReference>
<dbReference type="AlphaFoldDB" id="A0A4P9VHF0"/>
<feature type="transmembrane region" description="Helical" evidence="18">
    <location>
        <begin position="419"/>
        <end position="436"/>
    </location>
</feature>
<proteinExistence type="inferred from homology"/>
<dbReference type="InterPro" id="IPR036929">
    <property type="entry name" value="DsbDN_sf"/>
</dbReference>
<comment type="catalytic activity">
    <reaction evidence="16 18">
        <text>[protein]-dithiol + NAD(+) = [protein]-disulfide + NADH + H(+)</text>
        <dbReference type="Rhea" id="RHEA:18749"/>
        <dbReference type="Rhea" id="RHEA-COMP:10593"/>
        <dbReference type="Rhea" id="RHEA-COMP:10594"/>
        <dbReference type="ChEBI" id="CHEBI:15378"/>
        <dbReference type="ChEBI" id="CHEBI:29950"/>
        <dbReference type="ChEBI" id="CHEBI:50058"/>
        <dbReference type="ChEBI" id="CHEBI:57540"/>
        <dbReference type="ChEBI" id="CHEBI:57945"/>
        <dbReference type="EC" id="1.8.1.8"/>
    </reaction>
</comment>
<keyword evidence="13 18" id="KW-0472">Membrane</keyword>
<dbReference type="InterPro" id="IPR003834">
    <property type="entry name" value="Cyt_c_assmbl_TM_dom"/>
</dbReference>
<keyword evidence="14 18" id="KW-1015">Disulfide bond</keyword>
<keyword evidence="6 18" id="KW-0812">Transmembrane</keyword>
<dbReference type="GO" id="GO:0045454">
    <property type="term" value="P:cell redox homeostasis"/>
    <property type="evidence" value="ECO:0007669"/>
    <property type="project" value="TreeGrafter"/>
</dbReference>
<evidence type="ECO:0000256" key="19">
    <source>
        <dbReference type="SAM" id="MobiDB-lite"/>
    </source>
</evidence>
<keyword evidence="12 18" id="KW-0520">NAD</keyword>
<dbReference type="EC" id="1.8.1.8" evidence="18"/>
<keyword evidence="4 18" id="KW-1003">Cell membrane</keyword>
<gene>
    <name evidence="18" type="primary">dsbD</name>
    <name evidence="21" type="ORF">B9G39_03215</name>
</gene>
<dbReference type="GO" id="GO:0047134">
    <property type="term" value="F:protein-disulfide reductase [NAD(P)H] activity"/>
    <property type="evidence" value="ECO:0007669"/>
    <property type="project" value="UniProtKB-UniRule"/>
</dbReference>
<feature type="transmembrane region" description="Helical" evidence="18">
    <location>
        <begin position="302"/>
        <end position="324"/>
    </location>
</feature>
<evidence type="ECO:0000256" key="17">
    <source>
        <dbReference type="ARBA" id="ARBA00047804"/>
    </source>
</evidence>
<evidence type="ECO:0000259" key="20">
    <source>
        <dbReference type="PROSITE" id="PS51352"/>
    </source>
</evidence>
<dbReference type="PROSITE" id="PS51352">
    <property type="entry name" value="THIOREDOXIN_2"/>
    <property type="match status" value="1"/>
</dbReference>
<accession>A0A4P9VHF0</accession>
<keyword evidence="5 18" id="KW-0997">Cell inner membrane</keyword>
<reference evidence="21 22" key="1">
    <citation type="submission" date="2017-04" db="EMBL/GenBank/DDBJ databases">
        <title>Draft genome sequence of Zooshikella ganghwensis VG4 isolated from Red Sea sediments.</title>
        <authorList>
            <person name="Rehman Z."/>
            <person name="Alam I."/>
            <person name="Kamau A."/>
            <person name="Bajic V."/>
            <person name="Leiknes T."/>
        </authorList>
    </citation>
    <scope>NUCLEOTIDE SEQUENCE [LARGE SCALE GENOMIC DNA]</scope>
    <source>
        <strain evidence="21 22">VG4</strain>
    </source>
</reference>
<comment type="catalytic activity">
    <reaction evidence="17 18">
        <text>[protein]-dithiol + NADP(+) = [protein]-disulfide + NADPH + H(+)</text>
        <dbReference type="Rhea" id="RHEA:18753"/>
        <dbReference type="Rhea" id="RHEA-COMP:10593"/>
        <dbReference type="Rhea" id="RHEA-COMP:10594"/>
        <dbReference type="ChEBI" id="CHEBI:15378"/>
        <dbReference type="ChEBI" id="CHEBI:29950"/>
        <dbReference type="ChEBI" id="CHEBI:50058"/>
        <dbReference type="ChEBI" id="CHEBI:57783"/>
        <dbReference type="ChEBI" id="CHEBI:58349"/>
        <dbReference type="EC" id="1.8.1.8"/>
    </reaction>
</comment>
<organism evidence="21 22">
    <name type="scientific">Zooshikella ganghwensis</name>
    <dbReference type="NCBI Taxonomy" id="202772"/>
    <lineage>
        <taxon>Bacteria</taxon>
        <taxon>Pseudomonadati</taxon>
        <taxon>Pseudomonadota</taxon>
        <taxon>Gammaproteobacteria</taxon>
        <taxon>Oceanospirillales</taxon>
        <taxon>Zooshikellaceae</taxon>
        <taxon>Zooshikella</taxon>
    </lineage>
</organism>
<keyword evidence="11 18" id="KW-0560">Oxidoreductase</keyword>
<feature type="transmembrane region" description="Helical" evidence="18">
    <location>
        <begin position="218"/>
        <end position="245"/>
    </location>
</feature>
<comment type="caution">
    <text evidence="18">Lacks conserved residue(s) required for the propagation of feature annotation.</text>
</comment>
<feature type="region of interest" description="Disordered" evidence="19">
    <location>
        <begin position="160"/>
        <end position="182"/>
    </location>
</feature>
<evidence type="ECO:0000256" key="9">
    <source>
        <dbReference type="ARBA" id="ARBA00022982"/>
    </source>
</evidence>
<evidence type="ECO:0000313" key="21">
    <source>
        <dbReference type="EMBL" id="RDH42533.1"/>
    </source>
</evidence>
<dbReference type="GO" id="GO:0005886">
    <property type="term" value="C:plasma membrane"/>
    <property type="evidence" value="ECO:0007669"/>
    <property type="project" value="UniProtKB-SubCell"/>
</dbReference>
<feature type="transmembrane region" description="Helical" evidence="18">
    <location>
        <begin position="381"/>
        <end position="407"/>
    </location>
</feature>
<evidence type="ECO:0000256" key="4">
    <source>
        <dbReference type="ARBA" id="ARBA00022475"/>
    </source>
</evidence>
<feature type="compositionally biased region" description="Polar residues" evidence="19">
    <location>
        <begin position="165"/>
        <end position="182"/>
    </location>
</feature>
<feature type="transmembrane region" description="Helical" evidence="18">
    <location>
        <begin position="345"/>
        <end position="375"/>
    </location>
</feature>
<comment type="similarity">
    <text evidence="2 18">Belongs to the thioredoxin family. DsbD subfamily.</text>
</comment>
<evidence type="ECO:0000256" key="11">
    <source>
        <dbReference type="ARBA" id="ARBA00023002"/>
    </source>
</evidence>
<evidence type="ECO:0000256" key="10">
    <source>
        <dbReference type="ARBA" id="ARBA00022989"/>
    </source>
</evidence>
<dbReference type="InterPro" id="IPR022910">
    <property type="entry name" value="Thiol_diS_interchange_DbsD"/>
</dbReference>
<dbReference type="CDD" id="cd02953">
    <property type="entry name" value="DsbDgamma"/>
    <property type="match status" value="1"/>
</dbReference>
<feature type="disulfide bond" description="Redox-active" evidence="18">
    <location>
        <begin position="550"/>
        <end position="553"/>
    </location>
</feature>
<feature type="domain" description="Thioredoxin" evidence="20">
    <location>
        <begin position="493"/>
        <end position="635"/>
    </location>
</feature>
<protein>
    <recommendedName>
        <fullName evidence="18">Thiol:disulfide interchange protein DsbD</fullName>
        <ecNumber evidence="18">1.8.1.8</ecNumber>
    </recommendedName>
    <alternativeName>
        <fullName evidence="18">Protein-disulfide reductase</fullName>
        <shortName evidence="18">Disulfide reductase</shortName>
    </alternativeName>
</protein>
<evidence type="ECO:0000256" key="12">
    <source>
        <dbReference type="ARBA" id="ARBA00023027"/>
    </source>
</evidence>
<evidence type="ECO:0000256" key="8">
    <source>
        <dbReference type="ARBA" id="ARBA00022748"/>
    </source>
</evidence>
<dbReference type="RefSeq" id="WP_094786022.1">
    <property type="nucleotide sequence ID" value="NZ_NDXW01000001.1"/>
</dbReference>
<dbReference type="PANTHER" id="PTHR32234">
    <property type="entry name" value="THIOL:DISULFIDE INTERCHANGE PROTEIN DSBD"/>
    <property type="match status" value="1"/>
</dbReference>
<evidence type="ECO:0000256" key="7">
    <source>
        <dbReference type="ARBA" id="ARBA00022729"/>
    </source>
</evidence>
<comment type="caution">
    <text evidence="21">The sequence shown here is derived from an EMBL/GenBank/DDBJ whole genome shotgun (WGS) entry which is preliminary data.</text>
</comment>
<dbReference type="Pfam" id="PF13899">
    <property type="entry name" value="Thioredoxin_7"/>
    <property type="match status" value="1"/>
</dbReference>
<dbReference type="NCBIfam" id="NF001419">
    <property type="entry name" value="PRK00293.1"/>
    <property type="match status" value="1"/>
</dbReference>
<evidence type="ECO:0000256" key="16">
    <source>
        <dbReference type="ARBA" id="ARBA00047388"/>
    </source>
</evidence>
<evidence type="ECO:0000256" key="15">
    <source>
        <dbReference type="ARBA" id="ARBA00023284"/>
    </source>
</evidence>
<dbReference type="InterPro" id="IPR036249">
    <property type="entry name" value="Thioredoxin-like_sf"/>
</dbReference>
<keyword evidence="22" id="KW-1185">Reference proteome</keyword>
<evidence type="ECO:0000256" key="5">
    <source>
        <dbReference type="ARBA" id="ARBA00022519"/>
    </source>
</evidence>
<dbReference type="InterPro" id="IPR036259">
    <property type="entry name" value="MFS_trans_sf"/>
</dbReference>
<keyword evidence="10 18" id="KW-1133">Transmembrane helix</keyword>
<dbReference type="InterPro" id="IPR035671">
    <property type="entry name" value="DsbD_gamma"/>
</dbReference>
<evidence type="ECO:0000313" key="22">
    <source>
        <dbReference type="Proteomes" id="UP000257039"/>
    </source>
</evidence>
<dbReference type="PANTHER" id="PTHR32234:SF0">
    <property type="entry name" value="THIOL:DISULFIDE INTERCHANGE PROTEIN DSBD"/>
    <property type="match status" value="1"/>
</dbReference>
<dbReference type="HAMAP" id="MF_00399">
    <property type="entry name" value="DbsD"/>
    <property type="match status" value="1"/>
</dbReference>
<keyword evidence="8 18" id="KW-0201">Cytochrome c-type biogenesis</keyword>
<evidence type="ECO:0000256" key="3">
    <source>
        <dbReference type="ARBA" id="ARBA00022448"/>
    </source>
</evidence>
<keyword evidence="9 18" id="KW-0249">Electron transport</keyword>
<dbReference type="EMBL" id="NDXW01000001">
    <property type="protein sequence ID" value="RDH42533.1"/>
    <property type="molecule type" value="Genomic_DNA"/>
</dbReference>
<keyword evidence="15 18" id="KW-0676">Redox-active center</keyword>
<dbReference type="Pfam" id="PF11412">
    <property type="entry name" value="DsbD_N"/>
    <property type="match status" value="1"/>
</dbReference>
<feature type="transmembrane region" description="Helical" evidence="18">
    <location>
        <begin position="266"/>
        <end position="290"/>
    </location>
</feature>
<comment type="function">
    <text evidence="18">Required to facilitate the formation of correct disulfide bonds in some periplasmic proteins and for the assembly of the periplasmic c-type cytochromes. Acts by transferring electrons from cytoplasmic thioredoxin to the periplasm. This transfer involves a cascade of disulfide bond formation and reduction steps.</text>
</comment>
<evidence type="ECO:0000256" key="2">
    <source>
        <dbReference type="ARBA" id="ARBA00007241"/>
    </source>
</evidence>
<comment type="subcellular location">
    <subcellularLocation>
        <location evidence="1 18">Cell inner membrane</location>
        <topology evidence="1 18">Multi-pass membrane protein</topology>
    </subcellularLocation>
</comment>
<keyword evidence="3 18" id="KW-0813">Transport</keyword>
<dbReference type="InterPro" id="IPR013766">
    <property type="entry name" value="Thioredoxin_domain"/>
</dbReference>
<dbReference type="SUPFAM" id="SSF103473">
    <property type="entry name" value="MFS general substrate transporter"/>
    <property type="match status" value="1"/>
</dbReference>